<dbReference type="Pfam" id="PF00005">
    <property type="entry name" value="ABC_tran"/>
    <property type="match status" value="2"/>
</dbReference>
<name>A0A6J6MEM4_9ZZZZ</name>
<proteinExistence type="predicted"/>
<evidence type="ECO:0000256" key="2">
    <source>
        <dbReference type="ARBA" id="ARBA00022737"/>
    </source>
</evidence>
<keyword evidence="4" id="KW-0067">ATP-binding</keyword>
<dbReference type="GO" id="GO:0005524">
    <property type="term" value="F:ATP binding"/>
    <property type="evidence" value="ECO:0007669"/>
    <property type="project" value="UniProtKB-KW"/>
</dbReference>
<dbReference type="CDD" id="cd03216">
    <property type="entry name" value="ABC_Carb_Monos_I"/>
    <property type="match status" value="1"/>
</dbReference>
<dbReference type="PROSITE" id="PS00211">
    <property type="entry name" value="ABC_TRANSPORTER_1"/>
    <property type="match status" value="1"/>
</dbReference>
<keyword evidence="3" id="KW-0547">Nucleotide-binding</keyword>
<dbReference type="InterPro" id="IPR017871">
    <property type="entry name" value="ABC_transporter-like_CS"/>
</dbReference>
<dbReference type="SMART" id="SM00382">
    <property type="entry name" value="AAA"/>
    <property type="match status" value="2"/>
</dbReference>
<dbReference type="PANTHER" id="PTHR43790:SF9">
    <property type="entry name" value="GALACTOFURANOSE TRANSPORTER ATP-BINDING PROTEIN YTFR"/>
    <property type="match status" value="1"/>
</dbReference>
<dbReference type="InterPro" id="IPR003593">
    <property type="entry name" value="AAA+_ATPase"/>
</dbReference>
<gene>
    <name evidence="6" type="ORF">UFOPK2342_00545</name>
    <name evidence="7" type="ORF">UFOPK2423_01634</name>
</gene>
<dbReference type="PROSITE" id="PS50893">
    <property type="entry name" value="ABC_TRANSPORTER_2"/>
    <property type="match status" value="2"/>
</dbReference>
<dbReference type="GO" id="GO:0016887">
    <property type="term" value="F:ATP hydrolysis activity"/>
    <property type="evidence" value="ECO:0007669"/>
    <property type="project" value="InterPro"/>
</dbReference>
<dbReference type="Gene3D" id="3.40.50.300">
    <property type="entry name" value="P-loop containing nucleotide triphosphate hydrolases"/>
    <property type="match status" value="2"/>
</dbReference>
<dbReference type="InterPro" id="IPR027417">
    <property type="entry name" value="P-loop_NTPase"/>
</dbReference>
<dbReference type="EMBL" id="CAEZXN010000064">
    <property type="protein sequence ID" value="CAB4709267.1"/>
    <property type="molecule type" value="Genomic_DNA"/>
</dbReference>
<dbReference type="PANTHER" id="PTHR43790">
    <property type="entry name" value="CARBOHYDRATE TRANSPORT ATP-BINDING PROTEIN MG119-RELATED"/>
    <property type="match status" value="1"/>
</dbReference>
<evidence type="ECO:0000256" key="4">
    <source>
        <dbReference type="ARBA" id="ARBA00022840"/>
    </source>
</evidence>
<sequence>MNSSTALVRVHELTKTFGATRAVRSVSLSFTEGEIIGLVGENGAGKSTLAKMMAGVYTADSGTMEFNGSEVSFRSPFEALRTGVAMMAQEIMLVPDATVIENVFLGSTPRLGIFPNRSKMRSDFKELLELTKFELDPDAVVSRLRLADQQKVEILRSLSRNAKLIIMDEPSASLTADEVARLHATIREIARRGVTVLLISHFLEEVLELTTTTIVMRDGEVVKVGPTKDESIDSLVAGMVGRSLETRYFETDSAATHKVRFSVDGLTNSSLHDISFEIHEGEILGLAGLIGAGRTEIARAIFGADALESGTVTLEGATLSVTSPREAIKQGIYMIPESRKEEGLILEASISDNMMLSTLKRYRKGGSLSARKLDKRAVELAGQVDLRYSKITQSALSLSGGNQQKILFGRAVEVAPKVLIVDEPTRGVDIAAKRAIHQTLLDLAKSGMSILFISSEIEEVLGVCDRVLVIHQGKVQAQFTAPFDQQQVVAAFFGQTSGVKND</sequence>
<feature type="domain" description="ABC transporter" evidence="5">
    <location>
        <begin position="8"/>
        <end position="243"/>
    </location>
</feature>
<dbReference type="CDD" id="cd03215">
    <property type="entry name" value="ABC_Carb_Monos_II"/>
    <property type="match status" value="1"/>
</dbReference>
<evidence type="ECO:0000313" key="7">
    <source>
        <dbReference type="EMBL" id="CAB4709267.1"/>
    </source>
</evidence>
<dbReference type="InterPro" id="IPR003439">
    <property type="entry name" value="ABC_transporter-like_ATP-bd"/>
</dbReference>
<organism evidence="6">
    <name type="scientific">freshwater metagenome</name>
    <dbReference type="NCBI Taxonomy" id="449393"/>
    <lineage>
        <taxon>unclassified sequences</taxon>
        <taxon>metagenomes</taxon>
        <taxon>ecological metagenomes</taxon>
    </lineage>
</organism>
<dbReference type="InterPro" id="IPR050107">
    <property type="entry name" value="ABC_carbohydrate_import_ATPase"/>
</dbReference>
<dbReference type="AlphaFoldDB" id="A0A6J6MEM4"/>
<dbReference type="SUPFAM" id="SSF52540">
    <property type="entry name" value="P-loop containing nucleoside triphosphate hydrolases"/>
    <property type="match status" value="2"/>
</dbReference>
<accession>A0A6J6MEM4</accession>
<reference evidence="6" key="1">
    <citation type="submission" date="2020-05" db="EMBL/GenBank/DDBJ databases">
        <authorList>
            <person name="Chiriac C."/>
            <person name="Salcher M."/>
            <person name="Ghai R."/>
            <person name="Kavagutti S V."/>
        </authorList>
    </citation>
    <scope>NUCLEOTIDE SEQUENCE</scope>
</reference>
<keyword evidence="2" id="KW-0677">Repeat</keyword>
<evidence type="ECO:0000313" key="6">
    <source>
        <dbReference type="EMBL" id="CAB4672677.1"/>
    </source>
</evidence>
<evidence type="ECO:0000259" key="5">
    <source>
        <dbReference type="PROSITE" id="PS50893"/>
    </source>
</evidence>
<evidence type="ECO:0000256" key="3">
    <source>
        <dbReference type="ARBA" id="ARBA00022741"/>
    </source>
</evidence>
<evidence type="ECO:0000256" key="1">
    <source>
        <dbReference type="ARBA" id="ARBA00022448"/>
    </source>
</evidence>
<dbReference type="EMBL" id="CAEZXB010000007">
    <property type="protein sequence ID" value="CAB4672677.1"/>
    <property type="molecule type" value="Genomic_DNA"/>
</dbReference>
<keyword evidence="1" id="KW-0813">Transport</keyword>
<feature type="domain" description="ABC transporter" evidence="5">
    <location>
        <begin position="254"/>
        <end position="497"/>
    </location>
</feature>
<protein>
    <submittedName>
        <fullName evidence="6">Unannotated protein</fullName>
    </submittedName>
</protein>